<comment type="caution">
    <text evidence="1">The sequence shown here is derived from an EMBL/GenBank/DDBJ whole genome shotgun (WGS) entry which is preliminary data.</text>
</comment>
<sequence length="35" mass="4075">MKAIVIYKAGDAHQLQIEERPIPVLKEGWNRQEVN</sequence>
<dbReference type="Proteomes" id="UP000182771">
    <property type="component" value="Unassembled WGS sequence"/>
</dbReference>
<protein>
    <submittedName>
        <fullName evidence="1">Uncharacterized protein</fullName>
    </submittedName>
</protein>
<keyword evidence="2" id="KW-1185">Reference proteome</keyword>
<dbReference type="EMBL" id="FNND01000002">
    <property type="protein sequence ID" value="SDW42475.1"/>
    <property type="molecule type" value="Genomic_DNA"/>
</dbReference>
<organism evidence="1 2">
    <name type="scientific">Capnocytophaga granulosa</name>
    <dbReference type="NCBI Taxonomy" id="45242"/>
    <lineage>
        <taxon>Bacteria</taxon>
        <taxon>Pseudomonadati</taxon>
        <taxon>Bacteroidota</taxon>
        <taxon>Flavobacteriia</taxon>
        <taxon>Flavobacteriales</taxon>
        <taxon>Flavobacteriaceae</taxon>
        <taxon>Capnocytophaga</taxon>
    </lineage>
</organism>
<dbReference type="AlphaFoldDB" id="A0A1H2TFL3"/>
<evidence type="ECO:0000313" key="2">
    <source>
        <dbReference type="Proteomes" id="UP000182771"/>
    </source>
</evidence>
<evidence type="ECO:0000313" key="1">
    <source>
        <dbReference type="EMBL" id="SDW42475.1"/>
    </source>
</evidence>
<proteinExistence type="predicted"/>
<reference evidence="1 2" key="1">
    <citation type="submission" date="2016-10" db="EMBL/GenBank/DDBJ databases">
        <authorList>
            <person name="Varghese N."/>
            <person name="Submissions S."/>
        </authorList>
    </citation>
    <scope>NUCLEOTIDE SEQUENCE [LARGE SCALE GENOMIC DNA]</scope>
    <source>
        <strain evidence="1 2">DSM 11449</strain>
    </source>
</reference>
<accession>A0A1H2TFL3</accession>
<name>A0A1H2TFL3_9FLAO</name>
<gene>
    <name evidence="1" type="ORF">SAMN05444420_102175</name>
</gene>